<gene>
    <name evidence="1" type="ORF">DCAF_LOCUS13085</name>
</gene>
<dbReference type="GO" id="GO:0000151">
    <property type="term" value="C:ubiquitin ligase complex"/>
    <property type="evidence" value="ECO:0007669"/>
    <property type="project" value="TreeGrafter"/>
</dbReference>
<dbReference type="PANTHER" id="PTHR31531">
    <property type="entry name" value="E3 UBIQUITIN-PROTEIN LIGASE E3D FAMILY MEMBER"/>
    <property type="match status" value="1"/>
</dbReference>
<dbReference type="GO" id="GO:0005634">
    <property type="term" value="C:nucleus"/>
    <property type="evidence" value="ECO:0007669"/>
    <property type="project" value="TreeGrafter"/>
</dbReference>
<name>A0AAV1RMZ7_9ROSI</name>
<dbReference type="GO" id="GO:0043161">
    <property type="term" value="P:proteasome-mediated ubiquitin-dependent protein catabolic process"/>
    <property type="evidence" value="ECO:0007669"/>
    <property type="project" value="TreeGrafter"/>
</dbReference>
<dbReference type="GO" id="GO:0061630">
    <property type="term" value="F:ubiquitin protein ligase activity"/>
    <property type="evidence" value="ECO:0007669"/>
    <property type="project" value="TreeGrafter"/>
</dbReference>
<organism evidence="1 2">
    <name type="scientific">Dovyalis caffra</name>
    <dbReference type="NCBI Taxonomy" id="77055"/>
    <lineage>
        <taxon>Eukaryota</taxon>
        <taxon>Viridiplantae</taxon>
        <taxon>Streptophyta</taxon>
        <taxon>Embryophyta</taxon>
        <taxon>Tracheophyta</taxon>
        <taxon>Spermatophyta</taxon>
        <taxon>Magnoliopsida</taxon>
        <taxon>eudicotyledons</taxon>
        <taxon>Gunneridae</taxon>
        <taxon>Pentapetalae</taxon>
        <taxon>rosids</taxon>
        <taxon>fabids</taxon>
        <taxon>Malpighiales</taxon>
        <taxon>Salicaceae</taxon>
        <taxon>Flacourtieae</taxon>
        <taxon>Dovyalis</taxon>
    </lineage>
</organism>
<dbReference type="AlphaFoldDB" id="A0AAV1RMZ7"/>
<dbReference type="GO" id="GO:0031624">
    <property type="term" value="F:ubiquitin conjugating enzyme binding"/>
    <property type="evidence" value="ECO:0007669"/>
    <property type="project" value="TreeGrafter"/>
</dbReference>
<reference evidence="1 2" key="1">
    <citation type="submission" date="2024-01" db="EMBL/GenBank/DDBJ databases">
        <authorList>
            <person name="Waweru B."/>
        </authorList>
    </citation>
    <scope>NUCLEOTIDE SEQUENCE [LARGE SCALE GENOMIC DNA]</scope>
</reference>
<evidence type="ECO:0000313" key="1">
    <source>
        <dbReference type="EMBL" id="CAK7338044.1"/>
    </source>
</evidence>
<proteinExistence type="predicted"/>
<keyword evidence="2" id="KW-1185">Reference proteome</keyword>
<dbReference type="EMBL" id="CAWUPB010001108">
    <property type="protein sequence ID" value="CAK7338044.1"/>
    <property type="molecule type" value="Genomic_DNA"/>
</dbReference>
<dbReference type="InterPro" id="IPR019193">
    <property type="entry name" value="UBQ-conj_enz_E2-bd_prot"/>
</dbReference>
<dbReference type="PANTHER" id="PTHR31531:SF2">
    <property type="entry name" value="E3 UBIQUITIN-PROTEIN LIGASE E3D"/>
    <property type="match status" value="1"/>
</dbReference>
<dbReference type="GO" id="GO:0051865">
    <property type="term" value="P:protein autoubiquitination"/>
    <property type="evidence" value="ECO:0007669"/>
    <property type="project" value="TreeGrafter"/>
</dbReference>
<dbReference type="GO" id="GO:0030332">
    <property type="term" value="F:cyclin binding"/>
    <property type="evidence" value="ECO:0007669"/>
    <property type="project" value="TreeGrafter"/>
</dbReference>
<dbReference type="GO" id="GO:0000209">
    <property type="term" value="P:protein polyubiquitination"/>
    <property type="evidence" value="ECO:0007669"/>
    <property type="project" value="TreeGrafter"/>
</dbReference>
<protein>
    <submittedName>
        <fullName evidence="1">Uncharacterized protein</fullName>
    </submittedName>
</protein>
<comment type="caution">
    <text evidence="1">The sequence shown here is derived from an EMBL/GenBank/DDBJ whole genome shotgun (WGS) entry which is preliminary data.</text>
</comment>
<evidence type="ECO:0000313" key="2">
    <source>
        <dbReference type="Proteomes" id="UP001314170"/>
    </source>
</evidence>
<dbReference type="Proteomes" id="UP001314170">
    <property type="component" value="Unassembled WGS sequence"/>
</dbReference>
<sequence>MEIHMVNSITITKAKALTPQSKSSIHNLQVQLDFSNSQLSVSFTENEKTNTVSIRVPIPKFLAPLVSSFDLLNLSDDRKNNEGWNLFKPPGILWKCHLLTGERWPITGLELAVVHSENLKYDHEEEFVVDDFGDEVTLALASNFSEKEIRGLVVVIQPFMLEIIVIKCANMMCLHLFLEAWKTTRAMKLMENQRSFLNRFLGDAFIAKFYNLSKDIEWKQLCCQCPSIVGVYPSANGYVCVDDGVGLFKCYISSCLLVGGSGDLFRKYTLERISTSQLVKNAIDESSFKTVARDLRNKSPMLQVVSFESKFMVL</sequence>
<dbReference type="GO" id="GO:0006513">
    <property type="term" value="P:protein monoubiquitination"/>
    <property type="evidence" value="ECO:0007669"/>
    <property type="project" value="TreeGrafter"/>
</dbReference>
<dbReference type="GO" id="GO:0005829">
    <property type="term" value="C:cytosol"/>
    <property type="evidence" value="ECO:0007669"/>
    <property type="project" value="TreeGrafter"/>
</dbReference>
<accession>A0AAV1RMZ7</accession>